<keyword evidence="1" id="KW-0472">Membrane</keyword>
<protein>
    <recommendedName>
        <fullName evidence="2">DUF4220 domain-containing protein</fullName>
    </recommendedName>
</protein>
<gene>
    <name evidence="3" type="primary">ga22673</name>
    <name evidence="3" type="ORF">PR202_ga22673</name>
</gene>
<evidence type="ECO:0000313" key="3">
    <source>
        <dbReference type="EMBL" id="GJN05072.1"/>
    </source>
</evidence>
<proteinExistence type="predicted"/>
<dbReference type="Proteomes" id="UP001054889">
    <property type="component" value="Unassembled WGS sequence"/>
</dbReference>
<dbReference type="InterPro" id="IPR025315">
    <property type="entry name" value="DUF4220"/>
</dbReference>
<evidence type="ECO:0000259" key="2">
    <source>
        <dbReference type="Pfam" id="PF13968"/>
    </source>
</evidence>
<accession>A0AAV5D3B3</accession>
<comment type="caution">
    <text evidence="3">The sequence shown here is derived from an EMBL/GenBank/DDBJ whole genome shotgun (WGS) entry which is preliminary data.</text>
</comment>
<dbReference type="EMBL" id="BQKI01000011">
    <property type="protein sequence ID" value="GJN05072.1"/>
    <property type="molecule type" value="Genomic_DNA"/>
</dbReference>
<keyword evidence="4" id="KW-1185">Reference proteome</keyword>
<feature type="transmembrane region" description="Helical" evidence="1">
    <location>
        <begin position="46"/>
        <end position="67"/>
    </location>
</feature>
<keyword evidence="1" id="KW-0812">Transmembrane</keyword>
<dbReference type="AlphaFoldDB" id="A0AAV5D3B3"/>
<organism evidence="3 4">
    <name type="scientific">Eleusine coracana subsp. coracana</name>
    <dbReference type="NCBI Taxonomy" id="191504"/>
    <lineage>
        <taxon>Eukaryota</taxon>
        <taxon>Viridiplantae</taxon>
        <taxon>Streptophyta</taxon>
        <taxon>Embryophyta</taxon>
        <taxon>Tracheophyta</taxon>
        <taxon>Spermatophyta</taxon>
        <taxon>Magnoliopsida</taxon>
        <taxon>Liliopsida</taxon>
        <taxon>Poales</taxon>
        <taxon>Poaceae</taxon>
        <taxon>PACMAD clade</taxon>
        <taxon>Chloridoideae</taxon>
        <taxon>Cynodonteae</taxon>
        <taxon>Eleusininae</taxon>
        <taxon>Eleusine</taxon>
    </lineage>
</organism>
<feature type="domain" description="DUF4220" evidence="2">
    <location>
        <begin position="48"/>
        <end position="188"/>
    </location>
</feature>
<name>A0AAV5D3B3_ELECO</name>
<keyword evidence="1" id="KW-1133">Transmembrane helix</keyword>
<reference evidence="3" key="2">
    <citation type="submission" date="2021-12" db="EMBL/GenBank/DDBJ databases">
        <title>Resequencing data analysis of finger millet.</title>
        <authorList>
            <person name="Hatakeyama M."/>
            <person name="Aluri S."/>
            <person name="Balachadran M.T."/>
            <person name="Sivarajan S.R."/>
            <person name="Poveda L."/>
            <person name="Shimizu-Inatsugi R."/>
            <person name="Schlapbach R."/>
            <person name="Sreeman S.M."/>
            <person name="Shimizu K.K."/>
        </authorList>
    </citation>
    <scope>NUCLEOTIDE SEQUENCE</scope>
</reference>
<dbReference type="PANTHER" id="PTHR31325">
    <property type="entry name" value="OS01G0798800 PROTEIN-RELATED"/>
    <property type="match status" value="1"/>
</dbReference>
<dbReference type="Pfam" id="PF13968">
    <property type="entry name" value="DUF4220"/>
    <property type="match status" value="1"/>
</dbReference>
<evidence type="ECO:0000256" key="1">
    <source>
        <dbReference type="SAM" id="Phobius"/>
    </source>
</evidence>
<feature type="transmembrane region" description="Helical" evidence="1">
    <location>
        <begin position="12"/>
        <end position="34"/>
    </location>
</feature>
<evidence type="ECO:0000313" key="4">
    <source>
        <dbReference type="Proteomes" id="UP001054889"/>
    </source>
</evidence>
<reference evidence="3" key="1">
    <citation type="journal article" date="2018" name="DNA Res.">
        <title>Multiple hybrid de novo genome assembly of finger millet, an orphan allotetraploid crop.</title>
        <authorList>
            <person name="Hatakeyama M."/>
            <person name="Aluri S."/>
            <person name="Balachadran M.T."/>
            <person name="Sivarajan S.R."/>
            <person name="Patrignani A."/>
            <person name="Gruter S."/>
            <person name="Poveda L."/>
            <person name="Shimizu-Inatsugi R."/>
            <person name="Baeten J."/>
            <person name="Francoijs K.J."/>
            <person name="Nataraja K.N."/>
            <person name="Reddy Y.A.N."/>
            <person name="Phadnis S."/>
            <person name="Ravikumar R.L."/>
            <person name="Schlapbach R."/>
            <person name="Sreeman S.M."/>
            <person name="Shimizu K.K."/>
        </authorList>
    </citation>
    <scope>NUCLEOTIDE SEQUENCE</scope>
</reference>
<sequence length="279" mass="31926">MVPAIEELWNAWEIHCLILISLFLQVFLFLFGGMRRRSSDWLLRSVLWLAYVSADSVAVFVLGHLAVHASQPRHQLMSFWAPFILVHLGGQDTISAFSKEDNELWGRHLLNLVTQVAVAGYVVVKASWPDRRLFMAMVLMFLCGCYKYGERTIILYSANPEQLREWSNDVQSKKVKGWKHVRGHFTKTEGTEDEAKKAVEETVQLLSDGSSKPAHVLFWEANTVGPDIILLDAPLNHQAYRAAVVADHLPVIIQTFRSRKENHYRAYEHVGAVLEHCYR</sequence>